<evidence type="ECO:0008006" key="3">
    <source>
        <dbReference type="Google" id="ProtNLM"/>
    </source>
</evidence>
<sequence length="103" mass="11131">MREQEQMVQVFRPAGAFEVSTAVAIVRAVERLAPDVAVAVDLSVAFDVQDHELAILAYGLAATGRRIELSGLSRHHVRVLRYLGLDFARTADREADAAVEGAG</sequence>
<reference evidence="2" key="1">
    <citation type="journal article" date="2022" name="Int. J. Syst. Evol. Microbiol.">
        <title>Anaeromyxobacter oryzae sp. nov., Anaeromyxobacter diazotrophicus sp. nov. and Anaeromyxobacter paludicola sp. nov., isolated from paddy soils.</title>
        <authorList>
            <person name="Itoh H."/>
            <person name="Xu Z."/>
            <person name="Mise K."/>
            <person name="Masuda Y."/>
            <person name="Ushijima N."/>
            <person name="Hayakawa C."/>
            <person name="Shiratori Y."/>
            <person name="Senoo K."/>
        </authorList>
    </citation>
    <scope>NUCLEOTIDE SEQUENCE [LARGE SCALE GENOMIC DNA]</scope>
    <source>
        <strain evidence="2">Red232</strain>
    </source>
</reference>
<dbReference type="EMBL" id="AP025591">
    <property type="protein sequence ID" value="BDG02148.1"/>
    <property type="molecule type" value="Genomic_DNA"/>
</dbReference>
<keyword evidence="2" id="KW-1185">Reference proteome</keyword>
<accession>A0ABM7WRP6</accession>
<proteinExistence type="predicted"/>
<organism evidence="1 2">
    <name type="scientific">Anaeromyxobacter oryzae</name>
    <dbReference type="NCBI Taxonomy" id="2918170"/>
    <lineage>
        <taxon>Bacteria</taxon>
        <taxon>Pseudomonadati</taxon>
        <taxon>Myxococcota</taxon>
        <taxon>Myxococcia</taxon>
        <taxon>Myxococcales</taxon>
        <taxon>Cystobacterineae</taxon>
        <taxon>Anaeromyxobacteraceae</taxon>
        <taxon>Anaeromyxobacter</taxon>
    </lineage>
</organism>
<evidence type="ECO:0000313" key="2">
    <source>
        <dbReference type="Proteomes" id="UP001162891"/>
    </source>
</evidence>
<protein>
    <recommendedName>
        <fullName evidence="3">STAS domain-containing protein</fullName>
    </recommendedName>
</protein>
<name>A0ABM7WRP6_9BACT</name>
<dbReference type="RefSeq" id="WP_248359469.1">
    <property type="nucleotide sequence ID" value="NZ_AP025591.1"/>
</dbReference>
<evidence type="ECO:0000313" key="1">
    <source>
        <dbReference type="EMBL" id="BDG02148.1"/>
    </source>
</evidence>
<gene>
    <name evidence="1" type="ORF">AMOR_11440</name>
</gene>
<dbReference type="Proteomes" id="UP001162891">
    <property type="component" value="Chromosome"/>
</dbReference>